<reference evidence="1 2" key="1">
    <citation type="submission" date="2023-04" db="EMBL/GenBank/DDBJ databases">
        <title>A novel bacteria isolated from coastal sediment.</title>
        <authorList>
            <person name="Liu X.-J."/>
            <person name="Du Z.-J."/>
        </authorList>
    </citation>
    <scope>NUCLEOTIDE SEQUENCE [LARGE SCALE GENOMIC DNA]</scope>
    <source>
        <strain evidence="1 2">SDUM461004</strain>
    </source>
</reference>
<evidence type="ECO:0000313" key="1">
    <source>
        <dbReference type="EMBL" id="MDQ8196464.1"/>
    </source>
</evidence>
<name>A0ABU1ANU0_9BACT</name>
<organism evidence="1 2">
    <name type="scientific">Thalassobacterium sedimentorum</name>
    <dbReference type="NCBI Taxonomy" id="3041258"/>
    <lineage>
        <taxon>Bacteria</taxon>
        <taxon>Pseudomonadati</taxon>
        <taxon>Verrucomicrobiota</taxon>
        <taxon>Opitutia</taxon>
        <taxon>Puniceicoccales</taxon>
        <taxon>Coraliomargaritaceae</taxon>
        <taxon>Thalassobacterium</taxon>
    </lineage>
</organism>
<proteinExistence type="predicted"/>
<dbReference type="Proteomes" id="UP001243717">
    <property type="component" value="Unassembled WGS sequence"/>
</dbReference>
<keyword evidence="2" id="KW-1185">Reference proteome</keyword>
<dbReference type="InterPro" id="IPR026350">
    <property type="entry name" value="GxxExxY"/>
</dbReference>
<dbReference type="EMBL" id="JARXIC010000116">
    <property type="protein sequence ID" value="MDQ8196464.1"/>
    <property type="molecule type" value="Genomic_DNA"/>
</dbReference>
<evidence type="ECO:0000313" key="2">
    <source>
        <dbReference type="Proteomes" id="UP001243717"/>
    </source>
</evidence>
<dbReference type="Pfam" id="PF13366">
    <property type="entry name" value="PDDEXK_3"/>
    <property type="match status" value="1"/>
</dbReference>
<dbReference type="RefSeq" id="WP_308986897.1">
    <property type="nucleotide sequence ID" value="NZ_JARXIC010000116.1"/>
</dbReference>
<sequence>MEKENTEYMGKEGYALMGAAFEVHRELNGGLAEEIYQESLEWELGLREIPFQAKSELEVFYKGHLLNKRYIPDLHVYTELITELKAVKDLTSDHEQQLLNYMHITKKAVGYLINFGPMKQLQWKRYI</sequence>
<accession>A0ABU1ANU0</accession>
<protein>
    <submittedName>
        <fullName evidence="1">GxxExxY protein</fullName>
    </submittedName>
</protein>
<gene>
    <name evidence="1" type="ORF">QEH59_18690</name>
</gene>
<comment type="caution">
    <text evidence="1">The sequence shown here is derived from an EMBL/GenBank/DDBJ whole genome shotgun (WGS) entry which is preliminary data.</text>
</comment>
<feature type="non-terminal residue" evidence="1">
    <location>
        <position position="127"/>
    </location>
</feature>
<dbReference type="NCBIfam" id="TIGR04256">
    <property type="entry name" value="GxxExxY"/>
    <property type="match status" value="1"/>
</dbReference>